<organism evidence="2 3">
    <name type="scientific">Paraphaeosphaeria minitans</name>
    <dbReference type="NCBI Taxonomy" id="565426"/>
    <lineage>
        <taxon>Eukaryota</taxon>
        <taxon>Fungi</taxon>
        <taxon>Dikarya</taxon>
        <taxon>Ascomycota</taxon>
        <taxon>Pezizomycotina</taxon>
        <taxon>Dothideomycetes</taxon>
        <taxon>Pleosporomycetidae</taxon>
        <taxon>Pleosporales</taxon>
        <taxon>Massarineae</taxon>
        <taxon>Didymosphaeriaceae</taxon>
        <taxon>Paraphaeosphaeria</taxon>
    </lineage>
</organism>
<keyword evidence="3" id="KW-1185">Reference proteome</keyword>
<dbReference type="InterPro" id="IPR014752">
    <property type="entry name" value="Arrestin-like_C"/>
</dbReference>
<evidence type="ECO:0000313" key="2">
    <source>
        <dbReference type="EMBL" id="KAF9731900.1"/>
    </source>
</evidence>
<feature type="domain" description="Arrestin C-terminal-like" evidence="1">
    <location>
        <begin position="254"/>
        <end position="450"/>
    </location>
</feature>
<dbReference type="PANTHER" id="PTHR11188">
    <property type="entry name" value="ARRESTIN DOMAIN CONTAINING PROTEIN"/>
    <property type="match status" value="1"/>
</dbReference>
<gene>
    <name evidence="2" type="ORF">PMIN01_09829</name>
</gene>
<dbReference type="OrthoDB" id="2238745at2759"/>
<proteinExistence type="predicted"/>
<name>A0A9P6GCK7_9PLEO</name>
<accession>A0A9P6GCK7</accession>
<dbReference type="GO" id="GO:0070086">
    <property type="term" value="P:ubiquitin-dependent endocytosis"/>
    <property type="evidence" value="ECO:0007669"/>
    <property type="project" value="TreeGrafter"/>
</dbReference>
<dbReference type="PANTHER" id="PTHR11188:SF174">
    <property type="entry name" value="ARRESTIN-RELATED TRAFFICKING ADAPTER 10-RELATED"/>
    <property type="match status" value="1"/>
</dbReference>
<reference evidence="2" key="1">
    <citation type="journal article" date="2020" name="Mol. Plant Microbe Interact.">
        <title>Genome Sequence of the Biocontrol Agent Coniothyrium minitans strain Conio (IMI 134523).</title>
        <authorList>
            <person name="Patel D."/>
            <person name="Shittu T.A."/>
            <person name="Baroncelli R."/>
            <person name="Muthumeenakshi S."/>
            <person name="Osborne T.H."/>
            <person name="Janganan T.K."/>
            <person name="Sreenivasaprasad S."/>
        </authorList>
    </citation>
    <scope>NUCLEOTIDE SEQUENCE</scope>
    <source>
        <strain evidence="2">Conio</strain>
    </source>
</reference>
<dbReference type="InterPro" id="IPR050357">
    <property type="entry name" value="Arrestin_domain-protein"/>
</dbReference>
<dbReference type="Proteomes" id="UP000756921">
    <property type="component" value="Unassembled WGS sequence"/>
</dbReference>
<dbReference type="Pfam" id="PF02752">
    <property type="entry name" value="Arrestin_C"/>
    <property type="match status" value="1"/>
</dbReference>
<evidence type="ECO:0000259" key="1">
    <source>
        <dbReference type="SMART" id="SM01017"/>
    </source>
</evidence>
<evidence type="ECO:0000313" key="3">
    <source>
        <dbReference type="Proteomes" id="UP000756921"/>
    </source>
</evidence>
<dbReference type="GO" id="GO:0005829">
    <property type="term" value="C:cytosol"/>
    <property type="evidence" value="ECO:0007669"/>
    <property type="project" value="TreeGrafter"/>
</dbReference>
<dbReference type="GO" id="GO:0030674">
    <property type="term" value="F:protein-macromolecule adaptor activity"/>
    <property type="evidence" value="ECO:0007669"/>
    <property type="project" value="TreeGrafter"/>
</dbReference>
<dbReference type="GO" id="GO:0031625">
    <property type="term" value="F:ubiquitin protein ligase binding"/>
    <property type="evidence" value="ECO:0007669"/>
    <property type="project" value="TreeGrafter"/>
</dbReference>
<protein>
    <submittedName>
        <fullName evidence="2">Arrestin-related trafficking adapter C2D10.04</fullName>
    </submittedName>
</protein>
<dbReference type="AlphaFoldDB" id="A0A9P6GCK7"/>
<dbReference type="SUPFAM" id="SSF81296">
    <property type="entry name" value="E set domains"/>
    <property type="match status" value="1"/>
</dbReference>
<dbReference type="SMART" id="SM01017">
    <property type="entry name" value="Arrestin_C"/>
    <property type="match status" value="1"/>
</dbReference>
<comment type="caution">
    <text evidence="2">The sequence shown here is derived from an EMBL/GenBank/DDBJ whole genome shotgun (WGS) entry which is preliminary data.</text>
</comment>
<dbReference type="InterPro" id="IPR014756">
    <property type="entry name" value="Ig_E-set"/>
</dbReference>
<sequence>MKFKQKLLSSGKSSGVNIYLVEPVLFLRGFRQNQMSEQSTVVLRGSLNLHITKPTKIKAITLTFHGKAVTKWPEGIPPEKVRYQETVTIINHTWSIFNDQLLTAGTRTGPDHIELFDRSPEDDPNHRDTLRSSSNSLSRYLDSARSNRLSRQAKPLWNILKGSSSTETLSTTRATYQIIDPGDYVFDLEFPLDCQLPETIDVESGSVKYELKAIVEREGAFCADLRGSKEVILIRTPTEGSLEQFEPIVIDRRWKDELHINSIVSGRTFPLGALIPISFKVTPLTEVQFHWIKVFATEHIEILCSNGYVHRMEPIRKIQLFEQRLDVPPASTISANLERTAATERFVFNDSAASKLQTEGPMTLPSSPGGDSRFPPTEMEFHVQLPSYHALTDNGKSVRLHCDTTYQNIRVHHWIKILIRFSRLDTPELDKRRCFEIVMHTPFRILSRKVTEATTTLPAYSAS</sequence>
<dbReference type="InterPro" id="IPR011022">
    <property type="entry name" value="Arrestin_C-like"/>
</dbReference>
<dbReference type="EMBL" id="WJXW01000011">
    <property type="protein sequence ID" value="KAF9731900.1"/>
    <property type="molecule type" value="Genomic_DNA"/>
</dbReference>
<dbReference type="Gene3D" id="2.60.40.640">
    <property type="match status" value="1"/>
</dbReference>